<proteinExistence type="predicted"/>
<reference evidence="4 5" key="1">
    <citation type="submission" date="2019-02" db="EMBL/GenBank/DDBJ databases">
        <title>Genomic Encyclopedia of Type Strains, Phase IV (KMG-IV): sequencing the most valuable type-strain genomes for metagenomic binning, comparative biology and taxonomic classification.</title>
        <authorList>
            <person name="Goeker M."/>
        </authorList>
    </citation>
    <scope>NUCLEOTIDE SEQUENCE [LARGE SCALE GENOMIC DNA]</scope>
    <source>
        <strain evidence="4 5">K24</strain>
    </source>
</reference>
<dbReference type="Pfam" id="PF00535">
    <property type="entry name" value="Glycos_transf_2"/>
    <property type="match status" value="1"/>
</dbReference>
<gene>
    <name evidence="4" type="ORF">EV675_5774</name>
</gene>
<dbReference type="AlphaFoldDB" id="A0A4Q7N6Q1"/>
<protein>
    <submittedName>
        <fullName evidence="4">Glycosyltransferase involved in cell wall biosynthesis</fullName>
    </submittedName>
</protein>
<evidence type="ECO:0000256" key="2">
    <source>
        <dbReference type="ARBA" id="ARBA00022679"/>
    </source>
</evidence>
<dbReference type="Gene3D" id="3.90.550.10">
    <property type="entry name" value="Spore Coat Polysaccharide Biosynthesis Protein SpsA, Chain A"/>
    <property type="match status" value="1"/>
</dbReference>
<feature type="domain" description="Glycosyltransferase 2-like" evidence="3">
    <location>
        <begin position="192"/>
        <end position="322"/>
    </location>
</feature>
<comment type="caution">
    <text evidence="4">The sequence shown here is derived from an EMBL/GenBank/DDBJ whole genome shotgun (WGS) entry which is preliminary data.</text>
</comment>
<keyword evidence="1" id="KW-0328">Glycosyltransferase</keyword>
<dbReference type="PANTHER" id="PTHR22916">
    <property type="entry name" value="GLYCOSYLTRANSFERASE"/>
    <property type="match status" value="1"/>
</dbReference>
<dbReference type="InterPro" id="IPR029044">
    <property type="entry name" value="Nucleotide-diphossugar_trans"/>
</dbReference>
<accession>A0A4Q7N6Q1</accession>
<dbReference type="GO" id="GO:0016758">
    <property type="term" value="F:hexosyltransferase activity"/>
    <property type="evidence" value="ECO:0007669"/>
    <property type="project" value="UniProtKB-ARBA"/>
</dbReference>
<evidence type="ECO:0000313" key="4">
    <source>
        <dbReference type="EMBL" id="RZS77050.1"/>
    </source>
</evidence>
<organism evidence="4 5">
    <name type="scientific">Pigmentiphaga kullae</name>
    <dbReference type="NCBI Taxonomy" id="151784"/>
    <lineage>
        <taxon>Bacteria</taxon>
        <taxon>Pseudomonadati</taxon>
        <taxon>Pseudomonadota</taxon>
        <taxon>Betaproteobacteria</taxon>
        <taxon>Burkholderiales</taxon>
        <taxon>Alcaligenaceae</taxon>
        <taxon>Pigmentiphaga</taxon>
    </lineage>
</organism>
<evidence type="ECO:0000259" key="3">
    <source>
        <dbReference type="Pfam" id="PF00535"/>
    </source>
</evidence>
<dbReference type="InterPro" id="IPR001173">
    <property type="entry name" value="Glyco_trans_2-like"/>
</dbReference>
<dbReference type="Proteomes" id="UP000292445">
    <property type="component" value="Unassembled WGS sequence"/>
</dbReference>
<name>A0A4Q7N6Q1_9BURK</name>
<keyword evidence="5" id="KW-1185">Reference proteome</keyword>
<dbReference type="EMBL" id="SGXC01000004">
    <property type="protein sequence ID" value="RZS77050.1"/>
    <property type="molecule type" value="Genomic_DNA"/>
</dbReference>
<evidence type="ECO:0000256" key="1">
    <source>
        <dbReference type="ARBA" id="ARBA00022676"/>
    </source>
</evidence>
<evidence type="ECO:0000313" key="5">
    <source>
        <dbReference type="Proteomes" id="UP000292445"/>
    </source>
</evidence>
<dbReference type="SUPFAM" id="SSF53448">
    <property type="entry name" value="Nucleotide-diphospho-sugar transferases"/>
    <property type="match status" value="1"/>
</dbReference>
<sequence length="507" mass="56890">MLRASEAARIASRLNGPLISRYREEDGNRLAGSYFGLGCRPTRHSDCVLLVGARSGFEIVHLLASSQVATVCVVEPNRALKTELDECLENIETLGWRQRVRFYATLEEFLQGSPGNLAAARIAAENFDWAGLRQLLQQCAVGHVCGDFDPLDADPLEVYRFCRARAESFYWRVKGLPDPMAASGPAAAFEVSVVVPAYKVLPWIDRCMQTLVDQTLRSLEIIAVDDGSPDATGERLDEWAAKYPERVKVVHKPNGGCASARNAGARVAQGEYVAFVDGDDWVGTEMFEALYRSAVLNAADIAQCGYIEAFEDSGREVHDSTAWGAQSASGNCGLVADPRSYLVVRPTIWRRIYRQEFLRGNAIEFPEHIPRFDDLPFQFEALARVKRMSVIPECFYYYRQEREGQDIAVRDDRLFVHFPIFDWLDEKVGVWADAGLERQLLQCKINTHMWALGRIDRKFASRYFRESVKDILSHGAHFRWGGVARFLKRVVPSVVKSALRPAAGGRA</sequence>
<keyword evidence="2 4" id="KW-0808">Transferase</keyword>
<dbReference type="OrthoDB" id="8564828at2"/>
<dbReference type="PANTHER" id="PTHR22916:SF51">
    <property type="entry name" value="GLYCOSYLTRANSFERASE EPSH-RELATED"/>
    <property type="match status" value="1"/>
</dbReference>
<dbReference type="CDD" id="cd00761">
    <property type="entry name" value="Glyco_tranf_GTA_type"/>
    <property type="match status" value="1"/>
</dbReference>
<dbReference type="RefSeq" id="WP_130362103.1">
    <property type="nucleotide sequence ID" value="NZ_SGXC01000004.1"/>
</dbReference>